<dbReference type="EMBL" id="UINC01196478">
    <property type="protein sequence ID" value="SVE13503.1"/>
    <property type="molecule type" value="Genomic_DNA"/>
</dbReference>
<dbReference type="InterPro" id="IPR025498">
    <property type="entry name" value="DUF4389"/>
</dbReference>
<proteinExistence type="predicted"/>
<gene>
    <name evidence="2" type="ORF">METZ01_LOCUS466357</name>
</gene>
<feature type="transmembrane region" description="Helical" evidence="1">
    <location>
        <begin position="86"/>
        <end position="107"/>
    </location>
</feature>
<reference evidence="2" key="1">
    <citation type="submission" date="2018-05" db="EMBL/GenBank/DDBJ databases">
        <authorList>
            <person name="Lanie J.A."/>
            <person name="Ng W.-L."/>
            <person name="Kazmierczak K.M."/>
            <person name="Andrzejewski T.M."/>
            <person name="Davidsen T.M."/>
            <person name="Wayne K.J."/>
            <person name="Tettelin H."/>
            <person name="Glass J.I."/>
            <person name="Rusch D."/>
            <person name="Podicherti R."/>
            <person name="Tsui H.-C.T."/>
            <person name="Winkler M.E."/>
        </authorList>
    </citation>
    <scope>NUCLEOTIDE SEQUENCE</scope>
</reference>
<dbReference type="AlphaFoldDB" id="A0A383B103"/>
<feature type="transmembrane region" description="Helical" evidence="1">
    <location>
        <begin position="56"/>
        <end position="79"/>
    </location>
</feature>
<name>A0A383B103_9ZZZZ</name>
<organism evidence="2">
    <name type="scientific">marine metagenome</name>
    <dbReference type="NCBI Taxonomy" id="408172"/>
    <lineage>
        <taxon>unclassified sequences</taxon>
        <taxon>metagenomes</taxon>
        <taxon>ecological metagenomes</taxon>
    </lineage>
</organism>
<evidence type="ECO:0008006" key="3">
    <source>
        <dbReference type="Google" id="ProtNLM"/>
    </source>
</evidence>
<evidence type="ECO:0000313" key="2">
    <source>
        <dbReference type="EMBL" id="SVE13503.1"/>
    </source>
</evidence>
<keyword evidence="1" id="KW-0472">Membrane</keyword>
<evidence type="ECO:0000256" key="1">
    <source>
        <dbReference type="SAM" id="Phobius"/>
    </source>
</evidence>
<protein>
    <recommendedName>
        <fullName evidence="3">DUF4389 domain-containing protein</fullName>
    </recommendedName>
</protein>
<accession>A0A383B103</accession>
<dbReference type="Pfam" id="PF14333">
    <property type="entry name" value="DUF4389"/>
    <property type="match status" value="1"/>
</dbReference>
<keyword evidence="1" id="KW-1133">Transmembrane helix</keyword>
<keyword evidence="1" id="KW-0812">Transmembrane</keyword>
<sequence>MGFGAHVKSYLMLLRDEYPSVDEDQAVRDHLEYPDAAADLNRWVAVGQVLLALPHYVVLFALSIASLVCIVIAWFAILFTGRYPRGLFDFVVLVMRYWLRVVAYAFLLTTDHYPPFAIE</sequence>